<proteinExistence type="predicted"/>
<dbReference type="AlphaFoldDB" id="A0A6J4RMC8"/>
<protein>
    <submittedName>
        <fullName evidence="1">Uncharacterized protein</fullName>
    </submittedName>
</protein>
<organism evidence="1">
    <name type="scientific">uncultured Rubrobacteraceae bacterium</name>
    <dbReference type="NCBI Taxonomy" id="349277"/>
    <lineage>
        <taxon>Bacteria</taxon>
        <taxon>Bacillati</taxon>
        <taxon>Actinomycetota</taxon>
        <taxon>Rubrobacteria</taxon>
        <taxon>Rubrobacterales</taxon>
        <taxon>Rubrobacteraceae</taxon>
        <taxon>environmental samples</taxon>
    </lineage>
</organism>
<accession>A0A6J4RMC8</accession>
<reference evidence="1" key="1">
    <citation type="submission" date="2020-02" db="EMBL/GenBank/DDBJ databases">
        <authorList>
            <person name="Meier V. D."/>
        </authorList>
    </citation>
    <scope>NUCLEOTIDE SEQUENCE</scope>
    <source>
        <strain evidence="1">AVDCRST_MAG25</strain>
    </source>
</reference>
<evidence type="ECO:0000313" key="1">
    <source>
        <dbReference type="EMBL" id="CAA9471423.1"/>
    </source>
</evidence>
<dbReference type="EMBL" id="CADCVI010000127">
    <property type="protein sequence ID" value="CAA9471423.1"/>
    <property type="molecule type" value="Genomic_DNA"/>
</dbReference>
<gene>
    <name evidence="1" type="ORF">AVDCRST_MAG25-2073</name>
</gene>
<name>A0A6J4RMC8_9ACTN</name>
<sequence>MAEGRGTEEYRRPEALLAVATLALHEPEFLNGMKRNADGSHNAEATLWRYGFALSPWELQEVKSFIEGNDRQSDEEIVALLEGEGSVERTWR</sequence>